<feature type="domain" description="CBS" evidence="8">
    <location>
        <begin position="217"/>
        <end position="275"/>
    </location>
</feature>
<evidence type="ECO:0000256" key="3">
    <source>
        <dbReference type="ARBA" id="ARBA00023122"/>
    </source>
</evidence>
<dbReference type="PANTHER" id="PTHR42745">
    <property type="match status" value="1"/>
</dbReference>
<dbReference type="PIRSF" id="PIRSF004692">
    <property type="entry name" value="KdsD_KpsF"/>
    <property type="match status" value="1"/>
</dbReference>
<keyword evidence="5" id="KW-0862">Zinc</keyword>
<dbReference type="InterPro" id="IPR046348">
    <property type="entry name" value="SIS_dom_sf"/>
</dbReference>
<comment type="caution">
    <text evidence="10">The sequence shown here is derived from an EMBL/GenBank/DDBJ whole genome shotgun (WGS) entry which is preliminary data.</text>
</comment>
<name>A0A917Q676_9HYPH</name>
<dbReference type="Gene3D" id="3.10.580.10">
    <property type="entry name" value="CBS-domain"/>
    <property type="match status" value="1"/>
</dbReference>
<keyword evidence="5" id="KW-0479">Metal-binding</keyword>
<gene>
    <name evidence="10" type="ORF">GCM10011322_14510</name>
</gene>
<dbReference type="InterPro" id="IPR035474">
    <property type="entry name" value="SIS_Kpsf"/>
</dbReference>
<evidence type="ECO:0000256" key="2">
    <source>
        <dbReference type="ARBA" id="ARBA00022737"/>
    </source>
</evidence>
<dbReference type="Proteomes" id="UP000600449">
    <property type="component" value="Unassembled WGS sequence"/>
</dbReference>
<dbReference type="Pfam" id="PF00571">
    <property type="entry name" value="CBS"/>
    <property type="match status" value="2"/>
</dbReference>
<protein>
    <submittedName>
        <fullName evidence="10">KpsF/GutQ family protein</fullName>
    </submittedName>
</protein>
<dbReference type="Pfam" id="PF01380">
    <property type="entry name" value="SIS"/>
    <property type="match status" value="1"/>
</dbReference>
<evidence type="ECO:0000256" key="4">
    <source>
        <dbReference type="PIRNR" id="PIRNR004692"/>
    </source>
</evidence>
<feature type="domain" description="CBS" evidence="8">
    <location>
        <begin position="282"/>
        <end position="333"/>
    </location>
</feature>
<keyword evidence="2" id="KW-0677">Repeat</keyword>
<dbReference type="AlphaFoldDB" id="A0A917Q676"/>
<dbReference type="GO" id="GO:0046872">
    <property type="term" value="F:metal ion binding"/>
    <property type="evidence" value="ECO:0007669"/>
    <property type="project" value="UniProtKB-KW"/>
</dbReference>
<feature type="site" description="Catalytically relevant" evidence="6">
    <location>
        <position position="201"/>
    </location>
</feature>
<proteinExistence type="inferred from homology"/>
<keyword evidence="11" id="KW-1185">Reference proteome</keyword>
<dbReference type="GO" id="GO:1901135">
    <property type="term" value="P:carbohydrate derivative metabolic process"/>
    <property type="evidence" value="ECO:0007669"/>
    <property type="project" value="InterPro"/>
</dbReference>
<dbReference type="CDD" id="cd04604">
    <property type="entry name" value="CBS_pair_SIS_assoc"/>
    <property type="match status" value="1"/>
</dbReference>
<dbReference type="Gene3D" id="3.40.50.10490">
    <property type="entry name" value="Glucose-6-phosphate isomerase like protein, domain 1"/>
    <property type="match status" value="1"/>
</dbReference>
<dbReference type="NCBIfam" id="TIGR00393">
    <property type="entry name" value="kpsF"/>
    <property type="match status" value="1"/>
</dbReference>
<dbReference type="SMART" id="SM00116">
    <property type="entry name" value="CBS"/>
    <property type="match status" value="2"/>
</dbReference>
<comment type="similarity">
    <text evidence="1 4">Belongs to the SIS family. GutQ/KpsF subfamily.</text>
</comment>
<evidence type="ECO:0000259" key="8">
    <source>
        <dbReference type="PROSITE" id="PS51371"/>
    </source>
</evidence>
<feature type="site" description="Catalytically relevant" evidence="6">
    <location>
        <position position="67"/>
    </location>
</feature>
<dbReference type="InterPro" id="IPR050986">
    <property type="entry name" value="GutQ/KpsF_isomerases"/>
</dbReference>
<feature type="site" description="Catalytically relevant" evidence="6">
    <location>
        <position position="160"/>
    </location>
</feature>
<dbReference type="EMBL" id="BMMF01000004">
    <property type="protein sequence ID" value="GGK29224.1"/>
    <property type="molecule type" value="Genomic_DNA"/>
</dbReference>
<dbReference type="GO" id="GO:0019146">
    <property type="term" value="F:arabinose-5-phosphate isomerase activity"/>
    <property type="evidence" value="ECO:0007669"/>
    <property type="project" value="UniProtKB-ARBA"/>
</dbReference>
<dbReference type="InterPro" id="IPR046342">
    <property type="entry name" value="CBS_dom_sf"/>
</dbReference>
<dbReference type="InterPro" id="IPR001347">
    <property type="entry name" value="SIS_dom"/>
</dbReference>
<dbReference type="PROSITE" id="PS51371">
    <property type="entry name" value="CBS"/>
    <property type="match status" value="2"/>
</dbReference>
<dbReference type="GO" id="GO:0097367">
    <property type="term" value="F:carbohydrate derivative binding"/>
    <property type="evidence" value="ECO:0007669"/>
    <property type="project" value="InterPro"/>
</dbReference>
<dbReference type="GO" id="GO:0005975">
    <property type="term" value="P:carbohydrate metabolic process"/>
    <property type="evidence" value="ECO:0007669"/>
    <property type="project" value="InterPro"/>
</dbReference>
<evidence type="ECO:0000259" key="9">
    <source>
        <dbReference type="PROSITE" id="PS51464"/>
    </source>
</evidence>
<dbReference type="InterPro" id="IPR004800">
    <property type="entry name" value="KdsD/KpsF-type"/>
</dbReference>
<dbReference type="PANTHER" id="PTHR42745:SF1">
    <property type="entry name" value="ARABINOSE 5-PHOSPHATE ISOMERASE KDSD"/>
    <property type="match status" value="1"/>
</dbReference>
<accession>A0A917Q676</accession>
<feature type="domain" description="SIS" evidence="9">
    <location>
        <begin position="49"/>
        <end position="192"/>
    </location>
</feature>
<evidence type="ECO:0000256" key="5">
    <source>
        <dbReference type="PIRSR" id="PIRSR004692-2"/>
    </source>
</evidence>
<dbReference type="PROSITE" id="PS51464">
    <property type="entry name" value="SIS"/>
    <property type="match status" value="1"/>
</dbReference>
<evidence type="ECO:0000256" key="6">
    <source>
        <dbReference type="PIRSR" id="PIRSR004692-3"/>
    </source>
</evidence>
<dbReference type="SUPFAM" id="SSF53697">
    <property type="entry name" value="SIS domain"/>
    <property type="match status" value="1"/>
</dbReference>
<evidence type="ECO:0000256" key="1">
    <source>
        <dbReference type="ARBA" id="ARBA00008165"/>
    </source>
</evidence>
<organism evidence="10 11">
    <name type="scientific">Salinarimonas ramus</name>
    <dbReference type="NCBI Taxonomy" id="690164"/>
    <lineage>
        <taxon>Bacteria</taxon>
        <taxon>Pseudomonadati</taxon>
        <taxon>Pseudomonadota</taxon>
        <taxon>Alphaproteobacteria</taxon>
        <taxon>Hyphomicrobiales</taxon>
        <taxon>Salinarimonadaceae</taxon>
        <taxon>Salinarimonas</taxon>
    </lineage>
</organism>
<evidence type="ECO:0000313" key="11">
    <source>
        <dbReference type="Proteomes" id="UP000600449"/>
    </source>
</evidence>
<reference evidence="10 11" key="1">
    <citation type="journal article" date="2014" name="Int. J. Syst. Evol. Microbiol.">
        <title>Complete genome sequence of Corynebacterium casei LMG S-19264T (=DSM 44701T), isolated from a smear-ripened cheese.</title>
        <authorList>
            <consortium name="US DOE Joint Genome Institute (JGI-PGF)"/>
            <person name="Walter F."/>
            <person name="Albersmeier A."/>
            <person name="Kalinowski J."/>
            <person name="Ruckert C."/>
        </authorList>
    </citation>
    <scope>NUCLEOTIDE SEQUENCE [LARGE SCALE GENOMIC DNA]</scope>
    <source>
        <strain evidence="10 11">CGMCC 1.9161</strain>
    </source>
</reference>
<dbReference type="InterPro" id="IPR000644">
    <property type="entry name" value="CBS_dom"/>
</dbReference>
<dbReference type="FunFam" id="3.40.50.10490:FF:000011">
    <property type="entry name" value="Arabinose 5-phosphate isomerase"/>
    <property type="match status" value="1"/>
</dbReference>
<feature type="site" description="Catalytically relevant" evidence="6">
    <location>
        <position position="119"/>
    </location>
</feature>
<evidence type="ECO:0000313" key="10">
    <source>
        <dbReference type="EMBL" id="GGK29224.1"/>
    </source>
</evidence>
<feature type="binding site" evidence="5">
    <location>
        <position position="90"/>
    </location>
    <ligand>
        <name>Zn(2+)</name>
        <dbReference type="ChEBI" id="CHEBI:29105"/>
    </ligand>
</feature>
<evidence type="ECO:0000256" key="7">
    <source>
        <dbReference type="PROSITE-ProRule" id="PRU00703"/>
    </source>
</evidence>
<keyword evidence="3 7" id="KW-0129">CBS domain</keyword>
<sequence>MNAVRADAALDAKSDVLAPALRTLATEREGLVALEEALANGLGAAFAEAVETIKDRPGRVIVSGMGKSGHVGRKIAATLASTGTPAYFVHPGEASHGDLGMILREDAILALSWSGETGELSDLIAYAKRHGVPLVAFTSNADSTLGRAADICLALPKAKEACPNGLAPTTSTTMQLALGDALAVALLEARGFTAQDFRLYHPGGKLGALLKTAKDIMHRGERLPLVRLGTPMAAALAIQSEKSFGCVIVVDEAERLAGIVTDGDVRRNMGNDLLSRRVEEVMTKRPLTIGPDMLLGEALELVESRKISALVVVEDARPVGLVHVLDLLRTGAA</sequence>
<dbReference type="CDD" id="cd05014">
    <property type="entry name" value="SIS_Kpsf"/>
    <property type="match status" value="1"/>
</dbReference>